<comment type="subcellular location">
    <subcellularLocation>
        <location evidence="1">Cell membrane</location>
        <topology evidence="1">Multi-pass membrane protein</topology>
    </subcellularLocation>
</comment>
<protein>
    <submittedName>
        <fullName evidence="14">Histidine kinase</fullName>
    </submittedName>
</protein>
<dbReference type="GO" id="GO:0000155">
    <property type="term" value="F:phosphorelay sensor kinase activity"/>
    <property type="evidence" value="ECO:0007669"/>
    <property type="project" value="InterPro"/>
</dbReference>
<dbReference type="AlphaFoldDB" id="A0A8J3APC5"/>
<dbReference type="Gene3D" id="3.30.450.20">
    <property type="entry name" value="PAS domain"/>
    <property type="match status" value="1"/>
</dbReference>
<evidence type="ECO:0000256" key="4">
    <source>
        <dbReference type="ARBA" id="ARBA00022679"/>
    </source>
</evidence>
<dbReference type="Pfam" id="PF00672">
    <property type="entry name" value="HAMP"/>
    <property type="match status" value="1"/>
</dbReference>
<keyword evidence="8" id="KW-0067">ATP-binding</keyword>
<dbReference type="GO" id="GO:0005886">
    <property type="term" value="C:plasma membrane"/>
    <property type="evidence" value="ECO:0007669"/>
    <property type="project" value="UniProtKB-SubCell"/>
</dbReference>
<dbReference type="Pfam" id="PF06580">
    <property type="entry name" value="His_kinase"/>
    <property type="match status" value="1"/>
</dbReference>
<keyword evidence="15" id="KW-1185">Reference proteome</keyword>
<dbReference type="Gene3D" id="3.30.565.10">
    <property type="entry name" value="Histidine kinase-like ATPase, C-terminal domain"/>
    <property type="match status" value="1"/>
</dbReference>
<name>A0A8J3APC5_9BACI</name>
<dbReference type="EMBL" id="BMHB01000003">
    <property type="protein sequence ID" value="GGI17455.1"/>
    <property type="molecule type" value="Genomic_DNA"/>
</dbReference>
<keyword evidence="2" id="KW-1003">Cell membrane</keyword>
<dbReference type="PANTHER" id="PTHR34220:SF11">
    <property type="entry name" value="SENSOR PROTEIN KINASE HPTS"/>
    <property type="match status" value="1"/>
</dbReference>
<dbReference type="SUPFAM" id="SSF55874">
    <property type="entry name" value="ATPase domain of HSP90 chaperone/DNA topoisomerase II/histidine kinase"/>
    <property type="match status" value="1"/>
</dbReference>
<dbReference type="InterPro" id="IPR010559">
    <property type="entry name" value="Sig_transdc_His_kin_internal"/>
</dbReference>
<keyword evidence="9 12" id="KW-1133">Transmembrane helix</keyword>
<keyword evidence="3" id="KW-0597">Phosphoprotein</keyword>
<evidence type="ECO:0000313" key="15">
    <source>
        <dbReference type="Proteomes" id="UP000626244"/>
    </source>
</evidence>
<dbReference type="InterPro" id="IPR003594">
    <property type="entry name" value="HATPase_dom"/>
</dbReference>
<sequence length="610" mass="71476">MKRGIRFKLIIFLLAATIIPFGISIISIYIYTKNSVVNRFVKNNHVLINKSGSDLKNYFEEINNIPLSIYTNRPYLEVLENGATEFIDKNQFEINRNLLNLYFNRREIEQMHLYIERGKDDFSVYNAKVSGRGKLLNFKDFPIYKTLMKDEQFVEIESTHDIKSYNDLSDFRVKPAKQVISFHYRLMNVTTDQLLGFLSIDVRLDRIKEIFDRIYDKNREHLYVLDEDGNVFYSSNGNRIGEKLTNSWYKEINNTKVEKGQYDFEGKNKHFKGVYVSDQVKASGKTWTIIKSIPYTNLYQDANKILIINITIGAISVLFVTVLTILVSVKFTNPIHTLIRNIKRIEEGELAVSFDSLGDDEFGQLGQHFTSMIEKINDLYIKEYKLQIENKTNQLKVLQSQINPHFLYNSLQSIGTLSLKNDGKKVYKLLTSLSKIMRYSMRNNEDFVRVVDEINHIKDYLALQNERYDGKFEYKLNVDEHLYFTSMPKMTLQPLVENYFKHGFERKQNLGKLEISISQFDFDTMCIKLIDNGVGVDQKKLEKIQFSLMNQAKNQKESIGLKNINDRIQLYYGEKGKFFIESKQHEHFIVTIYLPLHVDRGAIENESVNY</sequence>
<dbReference type="InterPro" id="IPR036890">
    <property type="entry name" value="HATPase_C_sf"/>
</dbReference>
<reference evidence="15" key="1">
    <citation type="journal article" date="2019" name="Int. J. Syst. Evol. Microbiol.">
        <title>The Global Catalogue of Microorganisms (GCM) 10K type strain sequencing project: providing services to taxonomists for standard genome sequencing and annotation.</title>
        <authorList>
            <consortium name="The Broad Institute Genomics Platform"/>
            <consortium name="The Broad Institute Genome Sequencing Center for Infectious Disease"/>
            <person name="Wu L."/>
            <person name="Ma J."/>
        </authorList>
    </citation>
    <scope>NUCLEOTIDE SEQUENCE [LARGE SCALE GENOMIC DNA]</scope>
    <source>
        <strain evidence="15">CGMCC 1.14993</strain>
    </source>
</reference>
<evidence type="ECO:0000256" key="3">
    <source>
        <dbReference type="ARBA" id="ARBA00022553"/>
    </source>
</evidence>
<evidence type="ECO:0000256" key="2">
    <source>
        <dbReference type="ARBA" id="ARBA00022475"/>
    </source>
</evidence>
<dbReference type="Gene3D" id="1.10.8.500">
    <property type="entry name" value="HAMP domain in histidine kinase"/>
    <property type="match status" value="1"/>
</dbReference>
<dbReference type="PANTHER" id="PTHR34220">
    <property type="entry name" value="SENSOR HISTIDINE KINASE YPDA"/>
    <property type="match status" value="1"/>
</dbReference>
<evidence type="ECO:0000256" key="1">
    <source>
        <dbReference type="ARBA" id="ARBA00004651"/>
    </source>
</evidence>
<evidence type="ECO:0000259" key="13">
    <source>
        <dbReference type="PROSITE" id="PS50885"/>
    </source>
</evidence>
<dbReference type="Proteomes" id="UP000626244">
    <property type="component" value="Unassembled WGS sequence"/>
</dbReference>
<dbReference type="SUPFAM" id="SSF158472">
    <property type="entry name" value="HAMP domain-like"/>
    <property type="match status" value="1"/>
</dbReference>
<keyword evidence="7 14" id="KW-0418">Kinase</keyword>
<proteinExistence type="predicted"/>
<feature type="transmembrane region" description="Helical" evidence="12">
    <location>
        <begin position="9"/>
        <end position="31"/>
    </location>
</feature>
<organism evidence="14 15">
    <name type="scientific">Gottfriedia solisilvae</name>
    <dbReference type="NCBI Taxonomy" id="1516104"/>
    <lineage>
        <taxon>Bacteria</taxon>
        <taxon>Bacillati</taxon>
        <taxon>Bacillota</taxon>
        <taxon>Bacilli</taxon>
        <taxon>Bacillales</taxon>
        <taxon>Bacillaceae</taxon>
        <taxon>Gottfriedia</taxon>
    </lineage>
</organism>
<dbReference type="OrthoDB" id="9776552at2"/>
<evidence type="ECO:0000256" key="5">
    <source>
        <dbReference type="ARBA" id="ARBA00022692"/>
    </source>
</evidence>
<dbReference type="GO" id="GO:0005524">
    <property type="term" value="F:ATP binding"/>
    <property type="evidence" value="ECO:0007669"/>
    <property type="project" value="UniProtKB-KW"/>
</dbReference>
<evidence type="ECO:0000256" key="6">
    <source>
        <dbReference type="ARBA" id="ARBA00022741"/>
    </source>
</evidence>
<dbReference type="SMART" id="SM00304">
    <property type="entry name" value="HAMP"/>
    <property type="match status" value="1"/>
</dbReference>
<evidence type="ECO:0000256" key="8">
    <source>
        <dbReference type="ARBA" id="ARBA00022840"/>
    </source>
</evidence>
<keyword evidence="4" id="KW-0808">Transferase</keyword>
<dbReference type="InterPro" id="IPR050640">
    <property type="entry name" value="Bact_2-comp_sensor_kinase"/>
</dbReference>
<keyword evidence="6" id="KW-0547">Nucleotide-binding</keyword>
<evidence type="ECO:0000256" key="10">
    <source>
        <dbReference type="ARBA" id="ARBA00023012"/>
    </source>
</evidence>
<accession>A0A8J3APC5</accession>
<keyword evidence="10" id="KW-0902">Two-component regulatory system</keyword>
<evidence type="ECO:0000256" key="11">
    <source>
        <dbReference type="ARBA" id="ARBA00023136"/>
    </source>
</evidence>
<comment type="caution">
    <text evidence="14">The sequence shown here is derived from an EMBL/GenBank/DDBJ whole genome shotgun (WGS) entry which is preliminary data.</text>
</comment>
<evidence type="ECO:0000256" key="12">
    <source>
        <dbReference type="SAM" id="Phobius"/>
    </source>
</evidence>
<evidence type="ECO:0000256" key="9">
    <source>
        <dbReference type="ARBA" id="ARBA00022989"/>
    </source>
</evidence>
<evidence type="ECO:0000313" key="14">
    <source>
        <dbReference type="EMBL" id="GGI17455.1"/>
    </source>
</evidence>
<gene>
    <name evidence="14" type="ORF">GCM10007380_38030</name>
</gene>
<dbReference type="Pfam" id="PF02518">
    <property type="entry name" value="HATPase_c"/>
    <property type="match status" value="1"/>
</dbReference>
<dbReference type="PROSITE" id="PS50885">
    <property type="entry name" value="HAMP"/>
    <property type="match status" value="1"/>
</dbReference>
<dbReference type="RefSeq" id="WP_088002054.1">
    <property type="nucleotide sequence ID" value="NZ_BMHB01000003.1"/>
</dbReference>
<keyword evidence="11 12" id="KW-0472">Membrane</keyword>
<evidence type="ECO:0000256" key="7">
    <source>
        <dbReference type="ARBA" id="ARBA00022777"/>
    </source>
</evidence>
<keyword evidence="5 12" id="KW-0812">Transmembrane</keyword>
<dbReference type="InterPro" id="IPR003660">
    <property type="entry name" value="HAMP_dom"/>
</dbReference>
<dbReference type="CDD" id="cd06225">
    <property type="entry name" value="HAMP"/>
    <property type="match status" value="1"/>
</dbReference>
<feature type="domain" description="HAMP" evidence="13">
    <location>
        <begin position="329"/>
        <end position="381"/>
    </location>
</feature>
<feature type="transmembrane region" description="Helical" evidence="12">
    <location>
        <begin position="306"/>
        <end position="329"/>
    </location>
</feature>